<evidence type="ECO:0000256" key="1">
    <source>
        <dbReference type="ARBA" id="ARBA00004924"/>
    </source>
</evidence>
<keyword evidence="4" id="KW-1185">Reference proteome</keyword>
<dbReference type="PANTHER" id="PTHR31438">
    <property type="entry name" value="LYSINE N-ACYLTRANSFERASE C17G9.06C-RELATED"/>
    <property type="match status" value="1"/>
</dbReference>
<dbReference type="PANTHER" id="PTHR31438:SF1">
    <property type="entry name" value="LYSINE N-ACYLTRANSFERASE C17G9.06C-RELATED"/>
    <property type="match status" value="1"/>
</dbReference>
<evidence type="ECO:0000313" key="3">
    <source>
        <dbReference type="EMBL" id="GAA0754033.1"/>
    </source>
</evidence>
<comment type="caution">
    <text evidence="3">The sequence shown here is derived from an EMBL/GenBank/DDBJ whole genome shotgun (WGS) entry which is preliminary data.</text>
</comment>
<proteinExistence type="predicted"/>
<dbReference type="RefSeq" id="WP_231013195.1">
    <property type="nucleotide sequence ID" value="NZ_BAAAEW010000019.1"/>
</dbReference>
<evidence type="ECO:0000259" key="2">
    <source>
        <dbReference type="SMART" id="SM01006"/>
    </source>
</evidence>
<organism evidence="3 4">
    <name type="scientific">Ideonella azotifigens</name>
    <dbReference type="NCBI Taxonomy" id="513160"/>
    <lineage>
        <taxon>Bacteria</taxon>
        <taxon>Pseudomonadati</taxon>
        <taxon>Pseudomonadota</taxon>
        <taxon>Betaproteobacteria</taxon>
        <taxon>Burkholderiales</taxon>
        <taxon>Sphaerotilaceae</taxon>
        <taxon>Ideonella</taxon>
    </lineage>
</organism>
<dbReference type="Gene3D" id="3.40.630.30">
    <property type="match status" value="1"/>
</dbReference>
<dbReference type="SMART" id="SM01006">
    <property type="entry name" value="AlcB"/>
    <property type="match status" value="1"/>
</dbReference>
<dbReference type="InterPro" id="IPR019432">
    <property type="entry name" value="Acyltransferase_MbtK/IucB-like"/>
</dbReference>
<dbReference type="Proteomes" id="UP001500279">
    <property type="component" value="Unassembled WGS sequence"/>
</dbReference>
<gene>
    <name evidence="3" type="primary">iucB</name>
    <name evidence="3" type="ORF">GCM10009107_30070</name>
</gene>
<sequence>MPHSDLPPFSDFLARPGGQPLRVALDLPHLVVQAAERNGDGHGDGDGARSQWRLTETAGGLQLSAARPEAAVPASHLWAALEAAFSAHPQHAAITLALPAALLAPLAQAGLLRADQRADEPVLWREALWQHPALWLAQPQPAPHPLQYTLSQGRRHPRRPAKPSGTVYQRHIPWLGQSLSFRTVDLVQDLPVFSRWMNDPVVAEFWQEEGDLARHRAYLEGLAVDPRVLSLIGCFDGQPFGYFEAYWAKEDRIAPFCDAQDFDRGWHALVGEARFRGAPWLTAWMPGMSHYLLLDDCRTQRIVIEPRADNARMIRSLSRCGYALMKEFDFPHKRAMLGQLLRERFFGEALWIPARPGASL</sequence>
<feature type="domain" description="Acyltransferase MbtK/IucB-like conserved" evidence="2">
    <location>
        <begin position="182"/>
        <end position="229"/>
    </location>
</feature>
<accession>A0ABN1K3X5</accession>
<comment type="pathway">
    <text evidence="1">Siderophore biosynthesis.</text>
</comment>
<dbReference type="InterPro" id="IPR016181">
    <property type="entry name" value="Acyl_CoA_acyltransferase"/>
</dbReference>
<dbReference type="Pfam" id="PF13523">
    <property type="entry name" value="Acetyltransf_8"/>
    <property type="match status" value="1"/>
</dbReference>
<name>A0ABN1K3X5_9BURK</name>
<dbReference type="SUPFAM" id="SSF55729">
    <property type="entry name" value="Acyl-CoA N-acyltransferases (Nat)"/>
    <property type="match status" value="1"/>
</dbReference>
<evidence type="ECO:0000313" key="4">
    <source>
        <dbReference type="Proteomes" id="UP001500279"/>
    </source>
</evidence>
<protein>
    <submittedName>
        <fullName evidence="3">N(6)-hydroxylysine O-acetyltransferase IucB</fullName>
    </submittedName>
</protein>
<dbReference type="EMBL" id="BAAAEW010000019">
    <property type="protein sequence ID" value="GAA0754033.1"/>
    <property type="molecule type" value="Genomic_DNA"/>
</dbReference>
<reference evidence="3 4" key="1">
    <citation type="journal article" date="2019" name="Int. J. Syst. Evol. Microbiol.">
        <title>The Global Catalogue of Microorganisms (GCM) 10K type strain sequencing project: providing services to taxonomists for standard genome sequencing and annotation.</title>
        <authorList>
            <consortium name="The Broad Institute Genomics Platform"/>
            <consortium name="The Broad Institute Genome Sequencing Center for Infectious Disease"/>
            <person name="Wu L."/>
            <person name="Ma J."/>
        </authorList>
    </citation>
    <scope>NUCLEOTIDE SEQUENCE [LARGE SCALE GENOMIC DNA]</scope>
    <source>
        <strain evidence="3 4">JCM 15503</strain>
    </source>
</reference>